<evidence type="ECO:0000313" key="3">
    <source>
        <dbReference type="Proteomes" id="UP000199691"/>
    </source>
</evidence>
<feature type="compositionally biased region" description="Low complexity" evidence="1">
    <location>
        <begin position="57"/>
        <end position="71"/>
    </location>
</feature>
<protein>
    <submittedName>
        <fullName evidence="2">Uncharacterized protein</fullName>
    </submittedName>
</protein>
<dbReference type="EMBL" id="FNIX01000002">
    <property type="protein sequence ID" value="SDO30797.1"/>
    <property type="molecule type" value="Genomic_DNA"/>
</dbReference>
<organism evidence="2 3">
    <name type="scientific">Lentzea jiangxiensis</name>
    <dbReference type="NCBI Taxonomy" id="641025"/>
    <lineage>
        <taxon>Bacteria</taxon>
        <taxon>Bacillati</taxon>
        <taxon>Actinomycetota</taxon>
        <taxon>Actinomycetes</taxon>
        <taxon>Pseudonocardiales</taxon>
        <taxon>Pseudonocardiaceae</taxon>
        <taxon>Lentzea</taxon>
    </lineage>
</organism>
<dbReference type="Proteomes" id="UP000199691">
    <property type="component" value="Unassembled WGS sequence"/>
</dbReference>
<proteinExistence type="predicted"/>
<dbReference type="AlphaFoldDB" id="A0A1H0IH77"/>
<dbReference type="RefSeq" id="WP_090096170.1">
    <property type="nucleotide sequence ID" value="NZ_FNIX01000002.1"/>
</dbReference>
<evidence type="ECO:0000313" key="2">
    <source>
        <dbReference type="EMBL" id="SDO30797.1"/>
    </source>
</evidence>
<gene>
    <name evidence="2" type="ORF">SAMN05421507_102105</name>
</gene>
<accession>A0A1H0IH77</accession>
<sequence length="106" mass="11502">MEPDEPVTTHGMNVPYLLLPEEVPGFVEQEDRRRCPSGCGPSSPRAGRTASASARPRSWTATRSRSNRAAAGYPSTCPPTGRLRQGFCGTCDVDRPTGDRLVLEEL</sequence>
<reference evidence="3" key="1">
    <citation type="submission" date="2016-10" db="EMBL/GenBank/DDBJ databases">
        <authorList>
            <person name="Varghese N."/>
            <person name="Submissions S."/>
        </authorList>
    </citation>
    <scope>NUCLEOTIDE SEQUENCE [LARGE SCALE GENOMIC DNA]</scope>
    <source>
        <strain evidence="3">CGMCC 4.6609</strain>
    </source>
</reference>
<keyword evidence="3" id="KW-1185">Reference proteome</keyword>
<evidence type="ECO:0000256" key="1">
    <source>
        <dbReference type="SAM" id="MobiDB-lite"/>
    </source>
</evidence>
<name>A0A1H0IH77_9PSEU</name>
<dbReference type="STRING" id="641025.SAMN05421507_102105"/>
<feature type="region of interest" description="Disordered" evidence="1">
    <location>
        <begin position="29"/>
        <end position="77"/>
    </location>
</feature>